<evidence type="ECO:0000313" key="2">
    <source>
        <dbReference type="Proteomes" id="UP000229529"/>
    </source>
</evidence>
<accession>A0ABX4MKF4</accession>
<keyword evidence="2" id="KW-1185">Reference proteome</keyword>
<organism evidence="1 2">
    <name type="scientific">Candidatus Hodgkinia cicadicola</name>
    <dbReference type="NCBI Taxonomy" id="573658"/>
    <lineage>
        <taxon>Bacteria</taxon>
        <taxon>Pseudomonadati</taxon>
        <taxon>Pseudomonadota</taxon>
        <taxon>Alphaproteobacteria</taxon>
        <taxon>Hyphomicrobiales</taxon>
        <taxon>Candidatus Hodgkinia</taxon>
    </lineage>
</organism>
<name>A0ABX4MKF4_9HYPH</name>
<gene>
    <name evidence="1" type="ORF">alecur_65</name>
</gene>
<sequence>MSLLFLDKFAIKVLGIMIKLNKNTVLLSLPEIAPNQWFNGVSSNLTGIPLDKDHRTWFLFQPIIWQFPNLLPKINPAINIGKAMVNNAFVSYIGISNVAMSLWSSFIPNLVTGIETCRNVSPSNINFQLSVSCRDVYDGIVDMCAFDSSITDLLKSCFGNHVALRTILSILDICSLPPGIKRLRVLKNESYTRFLDLYTAVNRILHPFGRGIDVRLIAQINAIKSYYVNSEKLNKFRRLLSTSIEITQAIRLLWGLPRSLGAVLALKRLRDNLGSTPNLTIYHRCLFNKPVSPTTLAFSQLTRASSTCFLNEARLISDNVVSTGLTTYQAKQ</sequence>
<evidence type="ECO:0000313" key="1">
    <source>
        <dbReference type="EMBL" id="PIM96522.1"/>
    </source>
</evidence>
<protein>
    <submittedName>
        <fullName evidence="1">Uncharacterized protein</fullName>
    </submittedName>
</protein>
<dbReference type="Proteomes" id="UP000229529">
    <property type="component" value="Unassembled WGS sequence"/>
</dbReference>
<dbReference type="EMBL" id="NXGS01000020">
    <property type="protein sequence ID" value="PIM96522.1"/>
    <property type="molecule type" value="Genomic_DNA"/>
</dbReference>
<proteinExistence type="predicted"/>
<comment type="caution">
    <text evidence="1">The sequence shown here is derived from an EMBL/GenBank/DDBJ whole genome shotgun (WGS) entry which is preliminary data.</text>
</comment>
<reference evidence="1" key="1">
    <citation type="submission" date="2017-09" db="EMBL/GenBank/DDBJ databases">
        <authorList>
            <person name="Campbell M.A."/>
            <person name="Lukasik P."/>
            <person name="Simon C."/>
            <person name="McCutcheon J.P."/>
        </authorList>
    </citation>
    <scope>NUCLEOTIDE SEQUENCE [LARGE SCALE GENOMIC DNA]</scope>
    <source>
        <strain evidence="1">ALECUR</strain>
    </source>
</reference>